<dbReference type="Proteomes" id="UP000248856">
    <property type="component" value="Unassembled WGS sequence"/>
</dbReference>
<dbReference type="PROSITE" id="PS50146">
    <property type="entry name" value="DAGK"/>
    <property type="match status" value="1"/>
</dbReference>
<dbReference type="Pfam" id="PF00781">
    <property type="entry name" value="DAGK_cat"/>
    <property type="match status" value="1"/>
</dbReference>
<dbReference type="GO" id="GO:0016301">
    <property type="term" value="F:kinase activity"/>
    <property type="evidence" value="ECO:0007669"/>
    <property type="project" value="UniProtKB-KW"/>
</dbReference>
<dbReference type="AlphaFoldDB" id="A0A328ZFY8"/>
<dbReference type="Gene3D" id="2.60.200.40">
    <property type="match status" value="1"/>
</dbReference>
<name>A0A328ZFY8_9BURK</name>
<feature type="compositionally biased region" description="Pro residues" evidence="1">
    <location>
        <begin position="377"/>
        <end position="392"/>
    </location>
</feature>
<evidence type="ECO:0000256" key="1">
    <source>
        <dbReference type="SAM" id="MobiDB-lite"/>
    </source>
</evidence>
<dbReference type="InterPro" id="IPR017438">
    <property type="entry name" value="ATP-NAD_kinase_N"/>
</dbReference>
<feature type="region of interest" description="Disordered" evidence="1">
    <location>
        <begin position="361"/>
        <end position="405"/>
    </location>
</feature>
<evidence type="ECO:0000313" key="4">
    <source>
        <dbReference type="Proteomes" id="UP000248856"/>
    </source>
</evidence>
<organism evidence="3 4">
    <name type="scientific">Paracidovorax anthurii</name>
    <dbReference type="NCBI Taxonomy" id="78229"/>
    <lineage>
        <taxon>Bacteria</taxon>
        <taxon>Pseudomonadati</taxon>
        <taxon>Pseudomonadota</taxon>
        <taxon>Betaproteobacteria</taxon>
        <taxon>Burkholderiales</taxon>
        <taxon>Comamonadaceae</taxon>
        <taxon>Paracidovorax</taxon>
    </lineage>
</organism>
<dbReference type="SUPFAM" id="SSF111331">
    <property type="entry name" value="NAD kinase/diacylglycerol kinase-like"/>
    <property type="match status" value="1"/>
</dbReference>
<comment type="caution">
    <text evidence="3">The sequence shown here is derived from an EMBL/GenBank/DDBJ whole genome shotgun (WGS) entry which is preliminary data.</text>
</comment>
<dbReference type="InterPro" id="IPR001206">
    <property type="entry name" value="Diacylglycerol_kinase_cat_dom"/>
</dbReference>
<feature type="compositionally biased region" description="Low complexity" evidence="1">
    <location>
        <begin position="393"/>
        <end position="405"/>
    </location>
</feature>
<dbReference type="EMBL" id="QLTA01000010">
    <property type="protein sequence ID" value="RAR84749.1"/>
    <property type="molecule type" value="Genomic_DNA"/>
</dbReference>
<keyword evidence="3" id="KW-0808">Transferase</keyword>
<reference evidence="3 4" key="1">
    <citation type="submission" date="2018-06" db="EMBL/GenBank/DDBJ databases">
        <title>Genomic Encyclopedia of Archaeal and Bacterial Type Strains, Phase II (KMG-II): from individual species to whole genera.</title>
        <authorList>
            <person name="Goeker M."/>
        </authorList>
    </citation>
    <scope>NUCLEOTIDE SEQUENCE [LARGE SCALE GENOMIC DNA]</scope>
    <source>
        <strain evidence="3 4">CFPB 3232</strain>
    </source>
</reference>
<accession>A0A328ZFY8</accession>
<dbReference type="InterPro" id="IPR016064">
    <property type="entry name" value="NAD/diacylglycerol_kinase_sf"/>
</dbReference>
<keyword evidence="3" id="KW-0418">Kinase</keyword>
<evidence type="ECO:0000313" key="3">
    <source>
        <dbReference type="EMBL" id="RAR84749.1"/>
    </source>
</evidence>
<evidence type="ECO:0000259" key="2">
    <source>
        <dbReference type="PROSITE" id="PS50146"/>
    </source>
</evidence>
<dbReference type="Gene3D" id="3.40.50.10330">
    <property type="entry name" value="Probable inorganic polyphosphate/atp-NAD kinase, domain 1"/>
    <property type="match status" value="1"/>
</dbReference>
<gene>
    <name evidence="3" type="ORF">AX018_1010101</name>
</gene>
<protein>
    <submittedName>
        <fullName evidence="3">Diacylglycerol kinase family enzyme</fullName>
    </submittedName>
</protein>
<keyword evidence="4" id="KW-1185">Reference proteome</keyword>
<sequence length="405" mass="43720">MPPAGAPATVILPALRVPRALPPSVRIRPCFMPTPLPPSSPAPGPVHLVVPHRPGADHSRLRARLEALESLRRNAVRWHVPAVRAGIVQAADEAARAALDSGGIVVACGGDGTINAVAAAAWRHRVRMGVIPAGTFNYFAREHSLPLDLEQAAQGIFEALHTGDLRPVRVGYVNDRMFLVNAAVGLYPRLLEQRELASRRFGRSRWVAIASAVWSFLRPASARRWRVSMRAHRGADALVQEEFFASTLFVGNNPLQLDRLGIPQARDVAECDHLAVLLLKPQSRWATACTVWHAAIGQLARDEAVISLACSEMEVEPASWRPQQVKVAFDGEREWMPPPLRFRVEDRPLWLVVPTATARDGDAAAWPEGARADAAPQPQPQTVPADPAPVPGAVPGTAPGLAAGS</sequence>
<proteinExistence type="predicted"/>
<feature type="domain" description="DAGKc" evidence="2">
    <location>
        <begin position="43"/>
        <end position="177"/>
    </location>
</feature>